<dbReference type="PANTHER" id="PTHR46565:SF20">
    <property type="entry name" value="COLD SHOCK DOMAIN-CONTAINING PROTEIN 4"/>
    <property type="match status" value="1"/>
</dbReference>
<feature type="domain" description="CSD" evidence="8">
    <location>
        <begin position="1"/>
        <end position="65"/>
    </location>
</feature>
<dbReference type="AlphaFoldDB" id="R2S202"/>
<evidence type="ECO:0000256" key="2">
    <source>
        <dbReference type="ARBA" id="ARBA00022490"/>
    </source>
</evidence>
<evidence type="ECO:0000256" key="6">
    <source>
        <dbReference type="ARBA" id="ARBA00023163"/>
    </source>
</evidence>
<dbReference type="Gene3D" id="2.40.50.140">
    <property type="entry name" value="Nucleic acid-binding proteins"/>
    <property type="match status" value="1"/>
</dbReference>
<reference evidence="9 10" key="1">
    <citation type="submission" date="2013-02" db="EMBL/GenBank/DDBJ databases">
        <title>The Genome Sequence of Enterococcus asini ATCC_700915.</title>
        <authorList>
            <consortium name="The Broad Institute Genome Sequencing Platform"/>
            <consortium name="The Broad Institute Genome Sequencing Center for Infectious Disease"/>
            <person name="Earl A.M."/>
            <person name="Gilmore M.S."/>
            <person name="Lebreton F."/>
            <person name="Walker B."/>
            <person name="Young S.K."/>
            <person name="Zeng Q."/>
            <person name="Gargeya S."/>
            <person name="Fitzgerald M."/>
            <person name="Haas B."/>
            <person name="Abouelleil A."/>
            <person name="Alvarado L."/>
            <person name="Arachchi H.M."/>
            <person name="Berlin A.M."/>
            <person name="Chapman S.B."/>
            <person name="Dewar J."/>
            <person name="Goldberg J."/>
            <person name="Griggs A."/>
            <person name="Gujja S."/>
            <person name="Hansen M."/>
            <person name="Howarth C."/>
            <person name="Imamovic A."/>
            <person name="Larimer J."/>
            <person name="McCowan C."/>
            <person name="Murphy C."/>
            <person name="Neiman D."/>
            <person name="Pearson M."/>
            <person name="Priest M."/>
            <person name="Roberts A."/>
            <person name="Saif S."/>
            <person name="Shea T."/>
            <person name="Sisk P."/>
            <person name="Sykes S."/>
            <person name="Wortman J."/>
            <person name="Nusbaum C."/>
            <person name="Birren B."/>
        </authorList>
    </citation>
    <scope>NUCLEOTIDE SEQUENCE [LARGE SCALE GENOMIC DNA]</scope>
    <source>
        <strain evidence="9 10">ATCC 700915</strain>
    </source>
</reference>
<dbReference type="InterPro" id="IPR011129">
    <property type="entry name" value="CSD"/>
</dbReference>
<dbReference type="PROSITE" id="PS51857">
    <property type="entry name" value="CSD_2"/>
    <property type="match status" value="1"/>
</dbReference>
<dbReference type="SUPFAM" id="SSF50249">
    <property type="entry name" value="Nucleic acid-binding proteins"/>
    <property type="match status" value="1"/>
</dbReference>
<feature type="region of interest" description="Disordered" evidence="7">
    <location>
        <begin position="46"/>
        <end position="66"/>
    </location>
</feature>
<evidence type="ECO:0000259" key="8">
    <source>
        <dbReference type="PROSITE" id="PS51857"/>
    </source>
</evidence>
<protein>
    <recommendedName>
        <fullName evidence="8">CSD domain-containing protein</fullName>
    </recommendedName>
</protein>
<dbReference type="GO" id="GO:0003677">
    <property type="term" value="F:DNA binding"/>
    <property type="evidence" value="ECO:0007669"/>
    <property type="project" value="UniProtKB-KW"/>
</dbReference>
<keyword evidence="10" id="KW-1185">Reference proteome</keyword>
<dbReference type="InterPro" id="IPR012156">
    <property type="entry name" value="Cold_shock_CspA"/>
</dbReference>
<name>R2S202_9ENTE</name>
<keyword evidence="6" id="KW-0804">Transcription</keyword>
<keyword evidence="4" id="KW-0238">DNA-binding</keyword>
<proteinExistence type="predicted"/>
<evidence type="ECO:0000313" key="10">
    <source>
        <dbReference type="Proteomes" id="UP000013777"/>
    </source>
</evidence>
<keyword evidence="2" id="KW-0963">Cytoplasm</keyword>
<dbReference type="EMBL" id="AJAP01000006">
    <property type="protein sequence ID" value="EOH89460.1"/>
    <property type="molecule type" value="Genomic_DNA"/>
</dbReference>
<dbReference type="HOGENOM" id="CLU_117621_6_0_9"/>
<dbReference type="PANTHER" id="PTHR46565">
    <property type="entry name" value="COLD SHOCK DOMAIN PROTEIN 2"/>
    <property type="match status" value="1"/>
</dbReference>
<dbReference type="InterPro" id="IPR002059">
    <property type="entry name" value="CSP_DNA-bd"/>
</dbReference>
<dbReference type="PIRSF" id="PIRSF002599">
    <property type="entry name" value="Cold_shock_A"/>
    <property type="match status" value="1"/>
</dbReference>
<dbReference type="CDD" id="cd04458">
    <property type="entry name" value="CSP_CDS"/>
    <property type="match status" value="1"/>
</dbReference>
<dbReference type="GO" id="GO:0005737">
    <property type="term" value="C:cytoplasm"/>
    <property type="evidence" value="ECO:0007669"/>
    <property type="project" value="UniProtKB-SubCell"/>
</dbReference>
<keyword evidence="5" id="KW-0010">Activator</keyword>
<evidence type="ECO:0000256" key="1">
    <source>
        <dbReference type="ARBA" id="ARBA00004496"/>
    </source>
</evidence>
<organism evidence="9 10">
    <name type="scientific">Enterococcus asini ATCC 700915</name>
    <dbReference type="NCBI Taxonomy" id="1158606"/>
    <lineage>
        <taxon>Bacteria</taxon>
        <taxon>Bacillati</taxon>
        <taxon>Bacillota</taxon>
        <taxon>Bacilli</taxon>
        <taxon>Lactobacillales</taxon>
        <taxon>Enterococcaceae</taxon>
        <taxon>Enterococcus</taxon>
    </lineage>
</organism>
<comment type="subcellular location">
    <subcellularLocation>
        <location evidence="1">Cytoplasm</location>
    </subcellularLocation>
</comment>
<dbReference type="RefSeq" id="WP_010753241.1">
    <property type="nucleotide sequence ID" value="NZ_ASVU01000001.1"/>
</dbReference>
<keyword evidence="3" id="KW-0805">Transcription regulation</keyword>
<evidence type="ECO:0000256" key="5">
    <source>
        <dbReference type="ARBA" id="ARBA00023159"/>
    </source>
</evidence>
<sequence>MIKGKVIWFNDQKGYGFIAGDDGHEYFIHHTGIIMPGYRKLEKAQSVEFESEDTPQGKKAFNLSPV</sequence>
<accession>R2S202</accession>
<comment type="caution">
    <text evidence="9">The sequence shown here is derived from an EMBL/GenBank/DDBJ whole genome shotgun (WGS) entry which is preliminary data.</text>
</comment>
<dbReference type="InterPro" id="IPR012340">
    <property type="entry name" value="NA-bd_OB-fold"/>
</dbReference>
<evidence type="ECO:0000256" key="4">
    <source>
        <dbReference type="ARBA" id="ARBA00023125"/>
    </source>
</evidence>
<dbReference type="Proteomes" id="UP000013777">
    <property type="component" value="Unassembled WGS sequence"/>
</dbReference>
<dbReference type="eggNOG" id="COG1278">
    <property type="taxonomic scope" value="Bacteria"/>
</dbReference>
<dbReference type="PRINTS" id="PR00050">
    <property type="entry name" value="COLDSHOCK"/>
</dbReference>
<dbReference type="SMART" id="SM00357">
    <property type="entry name" value="CSP"/>
    <property type="match status" value="1"/>
</dbReference>
<dbReference type="Pfam" id="PF00313">
    <property type="entry name" value="CSD"/>
    <property type="match status" value="1"/>
</dbReference>
<dbReference type="GeneID" id="78363768"/>
<evidence type="ECO:0000256" key="3">
    <source>
        <dbReference type="ARBA" id="ARBA00023015"/>
    </source>
</evidence>
<evidence type="ECO:0000256" key="7">
    <source>
        <dbReference type="SAM" id="MobiDB-lite"/>
    </source>
</evidence>
<gene>
    <name evidence="9" type="ORF">UAS_00574</name>
</gene>
<evidence type="ECO:0000313" key="9">
    <source>
        <dbReference type="EMBL" id="EOH89460.1"/>
    </source>
</evidence>